<protein>
    <submittedName>
        <fullName evidence="2">ABC transporter substrate-binding protein</fullName>
    </submittedName>
</protein>
<feature type="signal peptide" evidence="1">
    <location>
        <begin position="1"/>
        <end position="26"/>
    </location>
</feature>
<dbReference type="PANTHER" id="PTHR30024">
    <property type="entry name" value="ALIPHATIC SULFONATES-BINDING PROTEIN-RELATED"/>
    <property type="match status" value="1"/>
</dbReference>
<reference evidence="2" key="1">
    <citation type="submission" date="2022-09" db="EMBL/GenBank/DDBJ databases">
        <title>The complete genome of Acidovorax sp. 5MLIR.</title>
        <authorList>
            <person name="Liu L."/>
            <person name="Yue J."/>
            <person name="Yang F."/>
            <person name="Yuan J."/>
            <person name="Li L."/>
        </authorList>
    </citation>
    <scope>NUCLEOTIDE SEQUENCE</scope>
    <source>
        <strain evidence="2">5MLIR</strain>
    </source>
</reference>
<organism evidence="2 3">
    <name type="scientific">Comamonas endophytica</name>
    <dbReference type="NCBI Taxonomy" id="2949090"/>
    <lineage>
        <taxon>Bacteria</taxon>
        <taxon>Pseudomonadati</taxon>
        <taxon>Pseudomonadota</taxon>
        <taxon>Betaproteobacteria</taxon>
        <taxon>Burkholderiales</taxon>
        <taxon>Comamonadaceae</taxon>
        <taxon>Comamonas</taxon>
    </lineage>
</organism>
<dbReference type="SUPFAM" id="SSF53850">
    <property type="entry name" value="Periplasmic binding protein-like II"/>
    <property type="match status" value="1"/>
</dbReference>
<proteinExistence type="predicted"/>
<keyword evidence="3" id="KW-1185">Reference proteome</keyword>
<dbReference type="RefSeq" id="WP_231044646.1">
    <property type="nucleotide sequence ID" value="NZ_CP106881.1"/>
</dbReference>
<dbReference type="Gene3D" id="3.40.190.10">
    <property type="entry name" value="Periplasmic binding protein-like II"/>
    <property type="match status" value="2"/>
</dbReference>
<gene>
    <name evidence="2" type="ORF">M9799_14830</name>
</gene>
<sequence>MFKRTVKTLTLVAALGSAWAGTAAHAADSIKLGYAKCAHCSAVALVPAQAENGVQIEGVNFNTGNDVLTALVSKNLDVAQVTYLHFVTALDKGFDVVAIAGQINGGSRLLISSALPVQADDWAGLKKTIADFKAQGKPFRVGASRGNAQDLHMRGTFAKHGIDVNKDLQFVNIPNPADHLQALRRNEVEMISAVDPFAAQIVLSDAAKLFSFPYDQAAGKLSNLIVTRSDVLKAKPAGVLEAVRGVIKVNAALGKNQTLFVDTIQKATGLPPAVAQGSVSNLYPDHHMYRPATKAIAQMMYDLKYLRTDVTPKIDKAMDYSFLEKVTGQPKAAMGY</sequence>
<dbReference type="EMBL" id="CP106881">
    <property type="protein sequence ID" value="UYG51317.1"/>
    <property type="molecule type" value="Genomic_DNA"/>
</dbReference>
<evidence type="ECO:0000313" key="3">
    <source>
        <dbReference type="Proteomes" id="UP001162800"/>
    </source>
</evidence>
<evidence type="ECO:0000256" key="1">
    <source>
        <dbReference type="SAM" id="SignalP"/>
    </source>
</evidence>
<dbReference type="PANTHER" id="PTHR30024:SF42">
    <property type="entry name" value="ALIPHATIC SULFONATES-BINDING PROTEIN-RELATED"/>
    <property type="match status" value="1"/>
</dbReference>
<dbReference type="Pfam" id="PF13379">
    <property type="entry name" value="NMT1_2"/>
    <property type="match status" value="1"/>
</dbReference>
<evidence type="ECO:0000313" key="2">
    <source>
        <dbReference type="EMBL" id="UYG51317.1"/>
    </source>
</evidence>
<dbReference type="Proteomes" id="UP001162800">
    <property type="component" value="Chromosome"/>
</dbReference>
<keyword evidence="1" id="KW-0732">Signal</keyword>
<feature type="chain" id="PRO_5045543633" evidence="1">
    <location>
        <begin position="27"/>
        <end position="336"/>
    </location>
</feature>
<name>A0ABY6G9R3_9BURK</name>
<accession>A0ABY6G9R3</accession>